<dbReference type="AlphaFoldDB" id="A0AAV8W1Y2"/>
<evidence type="ECO:0000313" key="13">
    <source>
        <dbReference type="Proteomes" id="UP001159042"/>
    </source>
</evidence>
<evidence type="ECO:0000259" key="11">
    <source>
        <dbReference type="PROSITE" id="PS50850"/>
    </source>
</evidence>
<dbReference type="PANTHER" id="PTHR48021:SF47">
    <property type="entry name" value="GH17672P"/>
    <property type="match status" value="1"/>
</dbReference>
<feature type="signal peptide" evidence="10">
    <location>
        <begin position="1"/>
        <end position="19"/>
    </location>
</feature>
<evidence type="ECO:0000256" key="9">
    <source>
        <dbReference type="SAM" id="Phobius"/>
    </source>
</evidence>
<feature type="transmembrane region" description="Helical" evidence="9">
    <location>
        <begin position="248"/>
        <end position="271"/>
    </location>
</feature>
<proteinExistence type="inferred from homology"/>
<evidence type="ECO:0000256" key="3">
    <source>
        <dbReference type="ARBA" id="ARBA00022692"/>
    </source>
</evidence>
<evidence type="ECO:0000256" key="1">
    <source>
        <dbReference type="ARBA" id="ARBA00004651"/>
    </source>
</evidence>
<accession>A0AAV8W1Y2</accession>
<dbReference type="Gene3D" id="1.20.1250.20">
    <property type="entry name" value="MFS general substrate transporter like domains"/>
    <property type="match status" value="1"/>
</dbReference>
<dbReference type="InterPro" id="IPR003663">
    <property type="entry name" value="Sugar/inositol_transpt"/>
</dbReference>
<gene>
    <name evidence="12" type="ORF">NQ315_011923</name>
</gene>
<protein>
    <recommendedName>
        <fullName evidence="11">Major facilitator superfamily (MFS) profile domain-containing protein</fullName>
    </recommendedName>
</protein>
<name>A0AAV8W1Y2_9CUCU</name>
<evidence type="ECO:0000256" key="8">
    <source>
        <dbReference type="SAM" id="MobiDB-lite"/>
    </source>
</evidence>
<keyword evidence="6" id="KW-0325">Glycoprotein</keyword>
<dbReference type="PROSITE" id="PS50850">
    <property type="entry name" value="MFS"/>
    <property type="match status" value="1"/>
</dbReference>
<dbReference type="InterPro" id="IPR036259">
    <property type="entry name" value="MFS_trans_sf"/>
</dbReference>
<evidence type="ECO:0000256" key="6">
    <source>
        <dbReference type="ARBA" id="ARBA00023180"/>
    </source>
</evidence>
<comment type="caution">
    <text evidence="12">The sequence shown here is derived from an EMBL/GenBank/DDBJ whole genome shotgun (WGS) entry which is preliminary data.</text>
</comment>
<dbReference type="InterPro" id="IPR020846">
    <property type="entry name" value="MFS_dom"/>
</dbReference>
<evidence type="ECO:0000256" key="5">
    <source>
        <dbReference type="ARBA" id="ARBA00023136"/>
    </source>
</evidence>
<feature type="transmembrane region" description="Helical" evidence="9">
    <location>
        <begin position="286"/>
        <end position="306"/>
    </location>
</feature>
<dbReference type="FunFam" id="1.20.1250.20:FF:000055">
    <property type="entry name" value="Facilitated trehalose transporter Tret1-2 homolog"/>
    <property type="match status" value="1"/>
</dbReference>
<comment type="subcellular location">
    <subcellularLocation>
        <location evidence="1">Cell membrane</location>
        <topology evidence="1">Multi-pass membrane protein</topology>
    </subcellularLocation>
</comment>
<evidence type="ECO:0000256" key="7">
    <source>
        <dbReference type="ARBA" id="ARBA00024348"/>
    </source>
</evidence>
<comment type="similarity">
    <text evidence="7">Belongs to the major facilitator superfamily. Sugar transporter (TC 2.A.1.1) family. Trehalose transporter subfamily.</text>
</comment>
<feature type="transmembrane region" description="Helical" evidence="9">
    <location>
        <begin position="139"/>
        <end position="158"/>
    </location>
</feature>
<feature type="transmembrane region" description="Helical" evidence="9">
    <location>
        <begin position="416"/>
        <end position="435"/>
    </location>
</feature>
<dbReference type="GO" id="GO:0022857">
    <property type="term" value="F:transmembrane transporter activity"/>
    <property type="evidence" value="ECO:0007669"/>
    <property type="project" value="InterPro"/>
</dbReference>
<feature type="chain" id="PRO_5043720579" description="Major facilitator superfamily (MFS) profile domain-containing protein" evidence="10">
    <location>
        <begin position="20"/>
        <end position="473"/>
    </location>
</feature>
<feature type="region of interest" description="Disordered" evidence="8">
    <location>
        <begin position="454"/>
        <end position="473"/>
    </location>
</feature>
<evidence type="ECO:0000313" key="12">
    <source>
        <dbReference type="EMBL" id="KAJ8920262.1"/>
    </source>
</evidence>
<feature type="transmembrane region" description="Helical" evidence="9">
    <location>
        <begin position="53"/>
        <end position="74"/>
    </location>
</feature>
<dbReference type="SUPFAM" id="SSF103473">
    <property type="entry name" value="MFS general substrate transporter"/>
    <property type="match status" value="1"/>
</dbReference>
<keyword evidence="2" id="KW-1003">Cell membrane</keyword>
<feature type="transmembrane region" description="Helical" evidence="9">
    <location>
        <begin position="384"/>
        <end position="404"/>
    </location>
</feature>
<keyword evidence="3 9" id="KW-0812">Transmembrane</keyword>
<dbReference type="InterPro" id="IPR005829">
    <property type="entry name" value="Sugar_transporter_CS"/>
</dbReference>
<dbReference type="Pfam" id="PF00083">
    <property type="entry name" value="Sugar_tr"/>
    <property type="match status" value="1"/>
</dbReference>
<dbReference type="PRINTS" id="PR00171">
    <property type="entry name" value="SUGRTRNSPORT"/>
</dbReference>
<keyword evidence="5 9" id="KW-0472">Membrane</keyword>
<dbReference type="PROSITE" id="PS00217">
    <property type="entry name" value="SUGAR_TRANSPORT_2"/>
    <property type="match status" value="1"/>
</dbReference>
<sequence length="473" mass="52605">MFSYTLLTVFIVDLLSTSGDIPLSWTSPMYPKLYSNDTHVNPLGKPITEQEDAWLGSLVTIGAVLGPLPFGFIAEKFGRKTALLSIALPHIVAYITMSFAKTIYLFYFGRILSGLAMGGGYTLLPVYIAEISQDYNRGAMSQTLNVFTAIGNFIPYAIGPFTSVKWFNITLSSIPILFFVTFLIIGPETPYHYVRVNKIEKATKSLMLLRSKDQKQIELELESIRRHLKKKEHGHFSDILRSKALRKAFIICVVLVIAQELCGFCAVIFYLQPIFETVGADIPADISALIVGAAMLASSFLPIFLVDRAGRKILTTCSCFGMSISLAVIGTFFYLKDSTSFDTKPIFWVLISNLIFYIVSFNFGICSVPWTLTSELFPSSVKQISVSIVTCVCWTSSFFVTKFFNDMNDAMGRAGTFWFFAGCSLATAGFSIVYVPETKGKSFREIQDMLNGVRNEPESEGSKEEVQEMVHGT</sequence>
<feature type="transmembrane region" description="Helical" evidence="9">
    <location>
        <begin position="164"/>
        <end position="185"/>
    </location>
</feature>
<feature type="transmembrane region" description="Helical" evidence="9">
    <location>
        <begin position="106"/>
        <end position="127"/>
    </location>
</feature>
<feature type="transmembrane region" description="Helical" evidence="9">
    <location>
        <begin position="313"/>
        <end position="334"/>
    </location>
</feature>
<keyword evidence="13" id="KW-1185">Reference proteome</keyword>
<dbReference type="EMBL" id="JANEYG010000015">
    <property type="protein sequence ID" value="KAJ8920262.1"/>
    <property type="molecule type" value="Genomic_DNA"/>
</dbReference>
<feature type="transmembrane region" description="Helical" evidence="9">
    <location>
        <begin position="81"/>
        <end position="100"/>
    </location>
</feature>
<keyword evidence="4 9" id="KW-1133">Transmembrane helix</keyword>
<organism evidence="12 13">
    <name type="scientific">Exocentrus adspersus</name>
    <dbReference type="NCBI Taxonomy" id="1586481"/>
    <lineage>
        <taxon>Eukaryota</taxon>
        <taxon>Metazoa</taxon>
        <taxon>Ecdysozoa</taxon>
        <taxon>Arthropoda</taxon>
        <taxon>Hexapoda</taxon>
        <taxon>Insecta</taxon>
        <taxon>Pterygota</taxon>
        <taxon>Neoptera</taxon>
        <taxon>Endopterygota</taxon>
        <taxon>Coleoptera</taxon>
        <taxon>Polyphaga</taxon>
        <taxon>Cucujiformia</taxon>
        <taxon>Chrysomeloidea</taxon>
        <taxon>Cerambycidae</taxon>
        <taxon>Lamiinae</taxon>
        <taxon>Acanthocinini</taxon>
        <taxon>Exocentrus</taxon>
    </lineage>
</organism>
<dbReference type="InterPro" id="IPR005828">
    <property type="entry name" value="MFS_sugar_transport-like"/>
</dbReference>
<evidence type="ECO:0000256" key="4">
    <source>
        <dbReference type="ARBA" id="ARBA00022989"/>
    </source>
</evidence>
<reference evidence="12 13" key="1">
    <citation type="journal article" date="2023" name="Insect Mol. Biol.">
        <title>Genome sequencing provides insights into the evolution of gene families encoding plant cell wall-degrading enzymes in longhorned beetles.</title>
        <authorList>
            <person name="Shin N.R."/>
            <person name="Okamura Y."/>
            <person name="Kirsch R."/>
            <person name="Pauchet Y."/>
        </authorList>
    </citation>
    <scope>NUCLEOTIDE SEQUENCE [LARGE SCALE GENOMIC DNA]</scope>
    <source>
        <strain evidence="12">EAD_L_NR</strain>
    </source>
</reference>
<feature type="domain" description="Major facilitator superfamily (MFS) profile" evidence="11">
    <location>
        <begin position="1"/>
        <end position="439"/>
    </location>
</feature>
<feature type="compositionally biased region" description="Basic and acidic residues" evidence="8">
    <location>
        <begin position="455"/>
        <end position="473"/>
    </location>
</feature>
<evidence type="ECO:0000256" key="2">
    <source>
        <dbReference type="ARBA" id="ARBA00022475"/>
    </source>
</evidence>
<dbReference type="InterPro" id="IPR050549">
    <property type="entry name" value="MFS_Trehalose_Transporter"/>
</dbReference>
<feature type="transmembrane region" description="Helical" evidence="9">
    <location>
        <begin position="346"/>
        <end position="372"/>
    </location>
</feature>
<keyword evidence="10" id="KW-0732">Signal</keyword>
<evidence type="ECO:0000256" key="10">
    <source>
        <dbReference type="SAM" id="SignalP"/>
    </source>
</evidence>
<dbReference type="GO" id="GO:0005886">
    <property type="term" value="C:plasma membrane"/>
    <property type="evidence" value="ECO:0007669"/>
    <property type="project" value="UniProtKB-SubCell"/>
</dbReference>
<dbReference type="PANTHER" id="PTHR48021">
    <property type="match status" value="1"/>
</dbReference>
<dbReference type="Proteomes" id="UP001159042">
    <property type="component" value="Unassembled WGS sequence"/>
</dbReference>